<feature type="region of interest" description="Disordered" evidence="1">
    <location>
        <begin position="41"/>
        <end position="161"/>
    </location>
</feature>
<dbReference type="EMBL" id="OZ035837">
    <property type="protein sequence ID" value="CAL1582828.1"/>
    <property type="molecule type" value="Genomic_DNA"/>
</dbReference>
<reference evidence="2 3" key="1">
    <citation type="submission" date="2024-04" db="EMBL/GenBank/DDBJ databases">
        <authorList>
            <person name="Waldvogel A.-M."/>
            <person name="Schoenle A."/>
        </authorList>
    </citation>
    <scope>NUCLEOTIDE SEQUENCE [LARGE SCALE GENOMIC DNA]</scope>
</reference>
<dbReference type="Proteomes" id="UP001497482">
    <property type="component" value="Chromosome 15"/>
</dbReference>
<sequence length="198" mass="22092">MCESKARISVKNACGQTAADLARAQGFADCFQLISSLLQLHGAPGGQSQGSRKRLLGGQEHSRKKRAKADEDQQQQQQEQEHQQQEQQEQEQQQQQQQEQEQQQQEQQQQEQEHQQQQQQQQQDVCMDCGSLPDESPVFPSPESQSCGSLHVGDGSPDRWGPDRVGPWELCGGGEGSILLYGHYHGYGDTAEELVAPL</sequence>
<evidence type="ECO:0000313" key="2">
    <source>
        <dbReference type="EMBL" id="CAL1582828.1"/>
    </source>
</evidence>
<proteinExistence type="predicted"/>
<keyword evidence="3" id="KW-1185">Reference proteome</keyword>
<dbReference type="AlphaFoldDB" id="A0AAV2K1U4"/>
<protein>
    <submittedName>
        <fullName evidence="2">Uncharacterized protein</fullName>
    </submittedName>
</protein>
<accession>A0AAV2K1U4</accession>
<name>A0AAV2K1U4_KNICA</name>
<feature type="compositionally biased region" description="Low complexity" evidence="1">
    <location>
        <begin position="85"/>
        <end position="123"/>
    </location>
</feature>
<gene>
    <name evidence="2" type="ORF">KC01_LOCUS13369</name>
</gene>
<evidence type="ECO:0000313" key="3">
    <source>
        <dbReference type="Proteomes" id="UP001497482"/>
    </source>
</evidence>
<evidence type="ECO:0000256" key="1">
    <source>
        <dbReference type="SAM" id="MobiDB-lite"/>
    </source>
</evidence>
<organism evidence="2 3">
    <name type="scientific">Knipowitschia caucasica</name>
    <name type="common">Caucasian dwarf goby</name>
    <name type="synonym">Pomatoschistus caucasicus</name>
    <dbReference type="NCBI Taxonomy" id="637954"/>
    <lineage>
        <taxon>Eukaryota</taxon>
        <taxon>Metazoa</taxon>
        <taxon>Chordata</taxon>
        <taxon>Craniata</taxon>
        <taxon>Vertebrata</taxon>
        <taxon>Euteleostomi</taxon>
        <taxon>Actinopterygii</taxon>
        <taxon>Neopterygii</taxon>
        <taxon>Teleostei</taxon>
        <taxon>Neoteleostei</taxon>
        <taxon>Acanthomorphata</taxon>
        <taxon>Gobiaria</taxon>
        <taxon>Gobiiformes</taxon>
        <taxon>Gobioidei</taxon>
        <taxon>Gobiidae</taxon>
        <taxon>Gobiinae</taxon>
        <taxon>Knipowitschia</taxon>
    </lineage>
</organism>